<organism evidence="2 3">
    <name type="scientific">Halalkalicoccus tibetensis</name>
    <dbReference type="NCBI Taxonomy" id="175632"/>
    <lineage>
        <taxon>Archaea</taxon>
        <taxon>Methanobacteriati</taxon>
        <taxon>Methanobacteriota</taxon>
        <taxon>Stenosarchaea group</taxon>
        <taxon>Halobacteria</taxon>
        <taxon>Halobacteriales</taxon>
        <taxon>Halococcaceae</taxon>
        <taxon>Halalkalicoccus</taxon>
    </lineage>
</organism>
<dbReference type="Gene3D" id="2.30.110.10">
    <property type="entry name" value="Electron Transport, Fmn-binding Protein, Chain A"/>
    <property type="match status" value="1"/>
</dbReference>
<keyword evidence="1" id="KW-0560">Oxidoreductase</keyword>
<dbReference type="EMBL" id="JBHSXQ010000001">
    <property type="protein sequence ID" value="MFC6903858.1"/>
    <property type="molecule type" value="Genomic_DNA"/>
</dbReference>
<protein>
    <submittedName>
        <fullName evidence="2">Pyridoxamine 5'-phosphate oxidase family protein</fullName>
    </submittedName>
</protein>
<dbReference type="Pfam" id="PF12900">
    <property type="entry name" value="Pyridox_ox_2"/>
    <property type="match status" value="1"/>
</dbReference>
<evidence type="ECO:0000313" key="2">
    <source>
        <dbReference type="EMBL" id="MFC6903858.1"/>
    </source>
</evidence>
<dbReference type="Proteomes" id="UP001596312">
    <property type="component" value="Unassembled WGS sequence"/>
</dbReference>
<accession>A0ABD5V0Q5</accession>
<dbReference type="AlphaFoldDB" id="A0ABD5V0Q5"/>
<dbReference type="InterPro" id="IPR052019">
    <property type="entry name" value="F420H2_bilvrd_red/Heme_oxyg"/>
</dbReference>
<comment type="caution">
    <text evidence="2">The sequence shown here is derived from an EMBL/GenBank/DDBJ whole genome shotgun (WGS) entry which is preliminary data.</text>
</comment>
<name>A0ABD5V0Q5_9EURY</name>
<gene>
    <name evidence="2" type="ORF">ACFQGH_01455</name>
</gene>
<evidence type="ECO:0000313" key="3">
    <source>
        <dbReference type="Proteomes" id="UP001596312"/>
    </source>
</evidence>
<dbReference type="RefSeq" id="WP_340602345.1">
    <property type="nucleotide sequence ID" value="NZ_JBBMXV010000001.1"/>
</dbReference>
<dbReference type="InterPro" id="IPR012349">
    <property type="entry name" value="Split_barrel_FMN-bd"/>
</dbReference>
<dbReference type="PANTHER" id="PTHR35176">
    <property type="entry name" value="HEME OXYGENASE HI_0854-RELATED"/>
    <property type="match status" value="1"/>
</dbReference>
<dbReference type="InterPro" id="IPR024747">
    <property type="entry name" value="Pyridox_Oxase-rel"/>
</dbReference>
<dbReference type="GO" id="GO:0016491">
    <property type="term" value="F:oxidoreductase activity"/>
    <property type="evidence" value="ECO:0007669"/>
    <property type="project" value="UniProtKB-KW"/>
</dbReference>
<proteinExistence type="predicted"/>
<reference evidence="2 3" key="1">
    <citation type="journal article" date="2019" name="Int. J. Syst. Evol. Microbiol.">
        <title>The Global Catalogue of Microorganisms (GCM) 10K type strain sequencing project: providing services to taxonomists for standard genome sequencing and annotation.</title>
        <authorList>
            <consortium name="The Broad Institute Genomics Platform"/>
            <consortium name="The Broad Institute Genome Sequencing Center for Infectious Disease"/>
            <person name="Wu L."/>
            <person name="Ma J."/>
        </authorList>
    </citation>
    <scope>NUCLEOTIDE SEQUENCE [LARGE SCALE GENOMIC DNA]</scope>
    <source>
        <strain evidence="2 3">CGMCC 1.3240</strain>
    </source>
</reference>
<dbReference type="SUPFAM" id="SSF50475">
    <property type="entry name" value="FMN-binding split barrel"/>
    <property type="match status" value="1"/>
</dbReference>
<dbReference type="PANTHER" id="PTHR35176:SF6">
    <property type="entry name" value="HEME OXYGENASE HI_0854-RELATED"/>
    <property type="match status" value="1"/>
</dbReference>
<keyword evidence="3" id="KW-1185">Reference proteome</keyword>
<sequence length="130" mass="14537">MSRDLPPEAEELIEGEPLMAHFATSHDDRPHVAPIWYRYDSGTLSVLISGQKLENVRRNPRVAVSIEKSTDGDAEWMVTMRGTAEVIENEEATREAERSINPKYGADPDAWTGNTLVRVDVGSGTYQTYD</sequence>
<evidence type="ECO:0000256" key="1">
    <source>
        <dbReference type="ARBA" id="ARBA00023002"/>
    </source>
</evidence>